<keyword evidence="1" id="KW-0611">Plant defense</keyword>
<evidence type="ECO:0000313" key="4">
    <source>
        <dbReference type="Proteomes" id="UP000236291"/>
    </source>
</evidence>
<reference evidence="3 4" key="1">
    <citation type="journal article" date="2014" name="Am. J. Bot.">
        <title>Genome assembly and annotation for red clover (Trifolium pratense; Fabaceae).</title>
        <authorList>
            <person name="Istvanek J."/>
            <person name="Jaros M."/>
            <person name="Krenek A."/>
            <person name="Repkova J."/>
        </authorList>
    </citation>
    <scope>NUCLEOTIDE SEQUENCE [LARGE SCALE GENOMIC DNA]</scope>
    <source>
        <strain evidence="4">cv. Tatra</strain>
        <tissue evidence="3">Young leaves</tissue>
    </source>
</reference>
<dbReference type="STRING" id="57577.A0A2K3LRX0"/>
<comment type="caution">
    <text evidence="3">The sequence shown here is derived from an EMBL/GenBank/DDBJ whole genome shotgun (WGS) entry which is preliminary data.</text>
</comment>
<dbReference type="PANTHER" id="PTHR33463">
    <property type="entry name" value="NB-ARC DOMAIN-CONTAINING PROTEIN-RELATED"/>
    <property type="match status" value="1"/>
</dbReference>
<dbReference type="Proteomes" id="UP000236291">
    <property type="component" value="Unassembled WGS sequence"/>
</dbReference>
<protein>
    <submittedName>
        <fullName evidence="3">Putative CC-NBS-LRR resistance protein</fullName>
    </submittedName>
</protein>
<dbReference type="PANTHER" id="PTHR33463:SF105">
    <property type="entry name" value="AND NB-ARC DOMAIN DISEASE RESISTANCE PROTEIN, PUTATIVE-RELATED"/>
    <property type="match status" value="1"/>
</dbReference>
<dbReference type="AlphaFoldDB" id="A0A2K3LRX0"/>
<dbReference type="Gene3D" id="3.80.10.10">
    <property type="entry name" value="Ribonuclease Inhibitor"/>
    <property type="match status" value="1"/>
</dbReference>
<accession>A0A2K3LRX0</accession>
<dbReference type="SUPFAM" id="SSF52058">
    <property type="entry name" value="L domain-like"/>
    <property type="match status" value="1"/>
</dbReference>
<dbReference type="EMBL" id="ASHM01035082">
    <property type="protein sequence ID" value="PNX78972.1"/>
    <property type="molecule type" value="Genomic_DNA"/>
</dbReference>
<dbReference type="InterPro" id="IPR032675">
    <property type="entry name" value="LRR_dom_sf"/>
</dbReference>
<dbReference type="EMBL" id="ASHM01039618">
    <property type="protein sequence ID" value="PNX81284.1"/>
    <property type="molecule type" value="Genomic_DNA"/>
</dbReference>
<evidence type="ECO:0000313" key="3">
    <source>
        <dbReference type="EMBL" id="PNX81284.1"/>
    </source>
</evidence>
<evidence type="ECO:0000256" key="1">
    <source>
        <dbReference type="ARBA" id="ARBA00022821"/>
    </source>
</evidence>
<dbReference type="ExpressionAtlas" id="A0A2K3LRX0">
    <property type="expression patterns" value="baseline"/>
</dbReference>
<reference evidence="3 4" key="2">
    <citation type="journal article" date="2017" name="Front. Plant Sci.">
        <title>Gene Classification and Mining of Molecular Markers Useful in Red Clover (Trifolium pratense) Breeding.</title>
        <authorList>
            <person name="Istvanek J."/>
            <person name="Dluhosova J."/>
            <person name="Dluhos P."/>
            <person name="Patkova L."/>
            <person name="Nedelnik J."/>
            <person name="Repkova J."/>
        </authorList>
    </citation>
    <scope>NUCLEOTIDE SEQUENCE [LARGE SCALE GENOMIC DNA]</scope>
    <source>
        <strain evidence="4">cv. Tatra</strain>
        <tissue evidence="3">Young leaves</tissue>
    </source>
</reference>
<name>A0A2K3LRX0_TRIPR</name>
<sequence>MHDLVRDAAQWIANKEIQCVKLFDKNHKSLVQKQRNIKYLLCEGKYSDLFSLNFDGSKLETLIVKADRDEEWEGIEVPNSFFENVVKLRVLYFSGKDRRPLSLPPSFWLLTNIRSMSVDNVDLGDISILENLQSLETLDLVGCKINELPNQITELKKFKLLKLKSCEIRMNNPFEVIKRCSSLEELYFKDSFNDCCKEITLHELLIYHITNDVYGMTKCLKYVVFLGDDACQFSEETLKYCMQTAEALCLGAIKGEWRNLMPKIVSIYIDQGMNDLVELHLFSIPQLQCLVDTIGSQEPNVLSKLVVLKLEGMENLEELSNGPLSFESLNKLV</sequence>
<organism evidence="3 4">
    <name type="scientific">Trifolium pratense</name>
    <name type="common">Red clover</name>
    <dbReference type="NCBI Taxonomy" id="57577"/>
    <lineage>
        <taxon>Eukaryota</taxon>
        <taxon>Viridiplantae</taxon>
        <taxon>Streptophyta</taxon>
        <taxon>Embryophyta</taxon>
        <taxon>Tracheophyta</taxon>
        <taxon>Spermatophyta</taxon>
        <taxon>Magnoliopsida</taxon>
        <taxon>eudicotyledons</taxon>
        <taxon>Gunneridae</taxon>
        <taxon>Pentapetalae</taxon>
        <taxon>rosids</taxon>
        <taxon>fabids</taxon>
        <taxon>Fabales</taxon>
        <taxon>Fabaceae</taxon>
        <taxon>Papilionoideae</taxon>
        <taxon>50 kb inversion clade</taxon>
        <taxon>NPAAA clade</taxon>
        <taxon>Hologalegina</taxon>
        <taxon>IRL clade</taxon>
        <taxon>Trifolieae</taxon>
        <taxon>Trifolium</taxon>
    </lineage>
</organism>
<gene>
    <name evidence="2" type="ORF">L195_g034955</name>
    <name evidence="3" type="ORF">L195_g037302</name>
</gene>
<evidence type="ECO:0000313" key="2">
    <source>
        <dbReference type="EMBL" id="PNX78972.1"/>
    </source>
</evidence>
<proteinExistence type="predicted"/>
<dbReference type="InterPro" id="IPR050905">
    <property type="entry name" value="Plant_NBS-LRR"/>
</dbReference>